<dbReference type="Pfam" id="PF07624">
    <property type="entry name" value="PSD2"/>
    <property type="match status" value="1"/>
</dbReference>
<dbReference type="Pfam" id="PF07635">
    <property type="entry name" value="PSCyt1"/>
    <property type="match status" value="1"/>
</dbReference>
<name>A0A518IAG8_9PLAN</name>
<dbReference type="GO" id="GO:0009055">
    <property type="term" value="F:electron transfer activity"/>
    <property type="evidence" value="ECO:0007669"/>
    <property type="project" value="InterPro"/>
</dbReference>
<dbReference type="InterPro" id="IPR013039">
    <property type="entry name" value="DUF1588"/>
</dbReference>
<dbReference type="InterPro" id="IPR013043">
    <property type="entry name" value="DUF1595"/>
</dbReference>
<dbReference type="InterPro" id="IPR013042">
    <property type="entry name" value="DUF1592"/>
</dbReference>
<dbReference type="OrthoDB" id="175242at2"/>
<dbReference type="KEGG" id="gfm:Enr17x_21320"/>
<dbReference type="InterPro" id="IPR011478">
    <property type="entry name" value="DUF1585"/>
</dbReference>
<dbReference type="AlphaFoldDB" id="A0A518IAG8"/>
<evidence type="ECO:0000256" key="2">
    <source>
        <dbReference type="ARBA" id="ARBA00022723"/>
    </source>
</evidence>
<accession>A0A518IAG8</accession>
<dbReference type="Gene3D" id="1.10.760.10">
    <property type="entry name" value="Cytochrome c-like domain"/>
    <property type="match status" value="1"/>
</dbReference>
<sequence length="705" mass="80199">MGNPRKETTLISRFLYISVFAAIWLSSLFSQGAERTPDPKSDAFSTVIQPLFQQNCVKCHGKKEKVDGDVNLLQLEHADQLVSNPELLENIIEAVDSGYMPPESEKPLSEKTNKQLVSSLKAYLKQSIALQKNWPETPIRRMNRFQYNNAVQDLFQLKVEVFSLPERMMREHDNYFQPQTGKMRPEVRVGSRPLGKSQLIERRLGGVAAFPQDLRAENGFDNRADHLSLSPLLLESFLRLSRSIVSSADFNSKTCGIWKEFFEFPKDKSTEETQAIVEVRLRKFLTRAFRRPASDELVNRYTSYVMRQIQNQKSFTESMQEAAAAVLASPQFFYLYDQSADRDSPNQTGIDDFSLASRLSFFLWGSIPDQTLLDLAAAGKLHEPDVLTTQVSRMLHDERLKRFCDSFPVQWLQLERIISSTPDPQRYPQFYFAKYRASMHMMLEPLLLFETLLIEDQSVLKLIDSDFSYRSDLLEAWYRDGKRGNPGSPVTVNFRRVPVKDRRQGGVITNAAVMTMTSNATRTQPITRGAWIAGVILNDPPKPPPADVPLLEDKPKEGEENLTLRERFAAHRKQASCAGCHQRIDPLGFALENYDAAGLWRETYPNGRTVDASGKLLSKHEFSNIIEFKDALLAEKDRFTRAFAAHLLSFALGREMGVADSLALDKIVADTATADYRFQSLIKEIVLSPPFLQSTVRQRNESVVE</sequence>
<keyword evidence="1 4" id="KW-0349">Heme</keyword>
<dbReference type="Proteomes" id="UP000318313">
    <property type="component" value="Chromosome"/>
</dbReference>
<organism evidence="6 7">
    <name type="scientific">Gimesia fumaroli</name>
    <dbReference type="NCBI Taxonomy" id="2527976"/>
    <lineage>
        <taxon>Bacteria</taxon>
        <taxon>Pseudomonadati</taxon>
        <taxon>Planctomycetota</taxon>
        <taxon>Planctomycetia</taxon>
        <taxon>Planctomycetales</taxon>
        <taxon>Planctomycetaceae</taxon>
        <taxon>Gimesia</taxon>
    </lineage>
</organism>
<reference evidence="6 7" key="1">
    <citation type="submission" date="2019-03" db="EMBL/GenBank/DDBJ databases">
        <title>Deep-cultivation of Planctomycetes and their phenomic and genomic characterization uncovers novel biology.</title>
        <authorList>
            <person name="Wiegand S."/>
            <person name="Jogler M."/>
            <person name="Boedeker C."/>
            <person name="Pinto D."/>
            <person name="Vollmers J."/>
            <person name="Rivas-Marin E."/>
            <person name="Kohn T."/>
            <person name="Peeters S.H."/>
            <person name="Heuer A."/>
            <person name="Rast P."/>
            <person name="Oberbeckmann S."/>
            <person name="Bunk B."/>
            <person name="Jeske O."/>
            <person name="Meyerdierks A."/>
            <person name="Storesund J.E."/>
            <person name="Kallscheuer N."/>
            <person name="Luecker S."/>
            <person name="Lage O.M."/>
            <person name="Pohl T."/>
            <person name="Merkel B.J."/>
            <person name="Hornburger P."/>
            <person name="Mueller R.-W."/>
            <person name="Bruemmer F."/>
            <person name="Labrenz M."/>
            <person name="Spormann A.M."/>
            <person name="Op den Camp H."/>
            <person name="Overmann J."/>
            <person name="Amann R."/>
            <person name="Jetten M.S.M."/>
            <person name="Mascher T."/>
            <person name="Medema M.H."/>
            <person name="Devos D.P."/>
            <person name="Kaster A.-K."/>
            <person name="Ovreas L."/>
            <person name="Rohde M."/>
            <person name="Galperin M.Y."/>
            <person name="Jogler C."/>
        </authorList>
    </citation>
    <scope>NUCLEOTIDE SEQUENCE [LARGE SCALE GENOMIC DNA]</scope>
    <source>
        <strain evidence="6 7">Enr17</strain>
    </source>
</reference>
<evidence type="ECO:0000259" key="5">
    <source>
        <dbReference type="PROSITE" id="PS51007"/>
    </source>
</evidence>
<dbReference type="Pfam" id="PF07631">
    <property type="entry name" value="PSD4"/>
    <property type="match status" value="1"/>
</dbReference>
<protein>
    <recommendedName>
        <fullName evidence="5">Cytochrome c domain-containing protein</fullName>
    </recommendedName>
</protein>
<evidence type="ECO:0000256" key="3">
    <source>
        <dbReference type="ARBA" id="ARBA00023004"/>
    </source>
</evidence>
<dbReference type="Pfam" id="PF07627">
    <property type="entry name" value="PSCyt3"/>
    <property type="match status" value="1"/>
</dbReference>
<gene>
    <name evidence="6" type="ORF">Enr17x_21320</name>
</gene>
<keyword evidence="2 4" id="KW-0479">Metal-binding</keyword>
<dbReference type="GO" id="GO:0020037">
    <property type="term" value="F:heme binding"/>
    <property type="evidence" value="ECO:0007669"/>
    <property type="project" value="InterPro"/>
</dbReference>
<dbReference type="InterPro" id="IPR036909">
    <property type="entry name" value="Cyt_c-like_dom_sf"/>
</dbReference>
<dbReference type="InterPro" id="IPR011429">
    <property type="entry name" value="Cyt_c_Planctomycete-type"/>
</dbReference>
<dbReference type="Pfam" id="PF07626">
    <property type="entry name" value="PSD3"/>
    <property type="match status" value="1"/>
</dbReference>
<evidence type="ECO:0000313" key="7">
    <source>
        <dbReference type="Proteomes" id="UP000318313"/>
    </source>
</evidence>
<keyword evidence="7" id="KW-1185">Reference proteome</keyword>
<proteinExistence type="predicted"/>
<evidence type="ECO:0000313" key="6">
    <source>
        <dbReference type="EMBL" id="QDV50096.1"/>
    </source>
</evidence>
<evidence type="ECO:0000256" key="1">
    <source>
        <dbReference type="ARBA" id="ARBA00022617"/>
    </source>
</evidence>
<keyword evidence="3 4" id="KW-0408">Iron</keyword>
<dbReference type="PROSITE" id="PS51007">
    <property type="entry name" value="CYTC"/>
    <property type="match status" value="1"/>
</dbReference>
<dbReference type="InterPro" id="IPR009056">
    <property type="entry name" value="Cyt_c-like_dom"/>
</dbReference>
<dbReference type="EMBL" id="CP037452">
    <property type="protein sequence ID" value="QDV50096.1"/>
    <property type="molecule type" value="Genomic_DNA"/>
</dbReference>
<feature type="domain" description="Cytochrome c" evidence="5">
    <location>
        <begin position="43"/>
        <end position="128"/>
    </location>
</feature>
<evidence type="ECO:0000256" key="4">
    <source>
        <dbReference type="PROSITE-ProRule" id="PRU00433"/>
    </source>
</evidence>
<dbReference type="Pfam" id="PF07637">
    <property type="entry name" value="PSD5"/>
    <property type="match status" value="1"/>
</dbReference>
<dbReference type="GO" id="GO:0046872">
    <property type="term" value="F:metal ion binding"/>
    <property type="evidence" value="ECO:0007669"/>
    <property type="project" value="UniProtKB-KW"/>
</dbReference>
<dbReference type="InterPro" id="IPR013036">
    <property type="entry name" value="DUF1587"/>
</dbReference>
<dbReference type="SUPFAM" id="SSF46626">
    <property type="entry name" value="Cytochrome c"/>
    <property type="match status" value="1"/>
</dbReference>